<keyword evidence="2" id="KW-1185">Reference proteome</keyword>
<organism evidence="1 2">
    <name type="scientific">Nocardioides marmotae</name>
    <dbReference type="NCBI Taxonomy" id="2663857"/>
    <lineage>
        <taxon>Bacteria</taxon>
        <taxon>Bacillati</taxon>
        <taxon>Actinomycetota</taxon>
        <taxon>Actinomycetes</taxon>
        <taxon>Propionibacteriales</taxon>
        <taxon>Nocardioidaceae</taxon>
        <taxon>Nocardioides</taxon>
    </lineage>
</organism>
<comment type="caution">
    <text evidence="1">The sequence shown here is derived from an EMBL/GenBank/DDBJ whole genome shotgun (WGS) entry which is preliminary data.</text>
</comment>
<dbReference type="Proteomes" id="UP000433406">
    <property type="component" value="Unassembled WGS sequence"/>
</dbReference>
<reference evidence="1 2" key="1">
    <citation type="submission" date="2019-10" db="EMBL/GenBank/DDBJ databases">
        <title>Nocardioides novel species isolated from the excrement of Marmot.</title>
        <authorList>
            <person name="Zhang G."/>
        </authorList>
    </citation>
    <scope>NUCLEOTIDE SEQUENCE [LARGE SCALE GENOMIC DNA]</scope>
    <source>
        <strain evidence="2">zg-579</strain>
    </source>
</reference>
<accession>A0A6I3J9D2</accession>
<dbReference type="RefSeq" id="WP_154613740.1">
    <property type="nucleotide sequence ID" value="NZ_CP053660.1"/>
</dbReference>
<protein>
    <submittedName>
        <fullName evidence="1">Uncharacterized protein</fullName>
    </submittedName>
</protein>
<sequence length="208" mass="22303">MRSRLREGVGPWIISVLALLTASVVWWAVTEGDARVLPGPTRPGPTSAEDPAEDRAPDPADDPCFVITSAALSGWTGTDIDVPAGDGTAEDFRCNGVRDYEDPHAVEWRARPLFGSWADEVRVATVYEEDGRWVDLPGGQVLVHRGVALGDRYVTGLTRVGTGTVLEVEVTAVTFGVPDERADVPYSRMERIVTGIAGAYHSWAAAGS</sequence>
<evidence type="ECO:0000313" key="1">
    <source>
        <dbReference type="EMBL" id="MTB93938.1"/>
    </source>
</evidence>
<dbReference type="EMBL" id="WLCI01000003">
    <property type="protein sequence ID" value="MTB93938.1"/>
    <property type="molecule type" value="Genomic_DNA"/>
</dbReference>
<proteinExistence type="predicted"/>
<dbReference type="AlphaFoldDB" id="A0A6I3J9D2"/>
<gene>
    <name evidence="1" type="ORF">GGQ22_02480</name>
</gene>
<name>A0A6I3J9D2_9ACTN</name>
<evidence type="ECO:0000313" key="2">
    <source>
        <dbReference type="Proteomes" id="UP000433406"/>
    </source>
</evidence>